<dbReference type="InterPro" id="IPR027417">
    <property type="entry name" value="P-loop_NTPase"/>
</dbReference>
<name>A0A6C0ING8_9ZZZZ</name>
<feature type="domain" description="DNA helicase Pif1-like 2B" evidence="11">
    <location>
        <begin position="323"/>
        <end position="362"/>
    </location>
</feature>
<dbReference type="InterPro" id="IPR051055">
    <property type="entry name" value="PIF1_helicase"/>
</dbReference>
<evidence type="ECO:0000256" key="2">
    <source>
        <dbReference type="ARBA" id="ARBA00022763"/>
    </source>
</evidence>
<dbReference type="InterPro" id="IPR049163">
    <property type="entry name" value="Pif1-like_2B_dom"/>
</dbReference>
<feature type="compositionally biased region" description="Basic and acidic residues" evidence="9">
    <location>
        <begin position="482"/>
        <end position="494"/>
    </location>
</feature>
<dbReference type="AlphaFoldDB" id="A0A6C0ING8"/>
<organism evidence="12">
    <name type="scientific">viral metagenome</name>
    <dbReference type="NCBI Taxonomy" id="1070528"/>
    <lineage>
        <taxon>unclassified sequences</taxon>
        <taxon>metagenomes</taxon>
        <taxon>organismal metagenomes</taxon>
    </lineage>
</organism>
<reference evidence="12" key="1">
    <citation type="journal article" date="2020" name="Nature">
        <title>Giant virus diversity and host interactions through global metagenomics.</title>
        <authorList>
            <person name="Schulz F."/>
            <person name="Roux S."/>
            <person name="Paez-Espino D."/>
            <person name="Jungbluth S."/>
            <person name="Walsh D.A."/>
            <person name="Denef V.J."/>
            <person name="McMahon K.D."/>
            <person name="Konstantinidis K.T."/>
            <person name="Eloe-Fadrosh E.A."/>
            <person name="Kyrpides N.C."/>
            <person name="Woyke T."/>
        </authorList>
    </citation>
    <scope>NUCLEOTIDE SEQUENCE</scope>
    <source>
        <strain evidence="12">GVMAG-M-3300024258-28</strain>
    </source>
</reference>
<keyword evidence="7" id="KW-0234">DNA repair</keyword>
<sequence>MSKFINFDKYRHQPTDDNTNDVNDISILSDEQTLAYNKFKQGENIFLTGPGGTGKTKLVQYFSNYAKSINKKCQICAMTGCAAILLNCNARTLHSWSGIKLAKGTPQSVIDRVVSNKSAMRGWKRAKVLILDEVSMLSKKVFEIIERLARIIRNIELPFGGMQIVFCGDFCQLPPVGTHGEEDTYKFCFQSPTWKTVFPMQNHIALKKIFRQNDPLYISILQNIRKGILTAQDCSVLKEQVNKVYDSEKHNQCVPTKLFPLRVKADHVNRMMYARLTGEDNVFELKRKQDNVLLDNGKPIPLNVLEKCKKLRGADIEYEMTQLANNCPCVQVLHLKVGAAVMCNVNIDIEKGICNGSQGVVENIIKTTEIPTVIVKFANGMTKDFTLYYWQSEEYPTISIGQYPLCLCWALTIHKIQGASLDLAEIDVGASVFEYGQTYVALSRVRSLEGLYLSAFEPEKIQTNPIVIEFYKEIEDITLERTPEKEKEKEKEELNDITPLKI</sequence>
<dbReference type="PANTHER" id="PTHR47642:SF5">
    <property type="entry name" value="ATP-DEPENDENT DNA HELICASE"/>
    <property type="match status" value="1"/>
</dbReference>
<feature type="region of interest" description="Disordered" evidence="9">
    <location>
        <begin position="482"/>
        <end position="502"/>
    </location>
</feature>
<keyword evidence="4" id="KW-0347">Helicase</keyword>
<evidence type="ECO:0000256" key="7">
    <source>
        <dbReference type="ARBA" id="ARBA00023204"/>
    </source>
</evidence>
<evidence type="ECO:0000259" key="11">
    <source>
        <dbReference type="Pfam" id="PF21530"/>
    </source>
</evidence>
<keyword evidence="5" id="KW-0067">ATP-binding</keyword>
<proteinExistence type="predicted"/>
<dbReference type="CDD" id="cd18037">
    <property type="entry name" value="DEXSc_Pif1_like"/>
    <property type="match status" value="1"/>
</dbReference>
<keyword evidence="1" id="KW-0547">Nucleotide-binding</keyword>
<dbReference type="CDD" id="cd18809">
    <property type="entry name" value="SF1_C_RecD"/>
    <property type="match status" value="1"/>
</dbReference>
<keyword evidence="3" id="KW-0378">Hydrolase</keyword>
<dbReference type="SUPFAM" id="SSF52540">
    <property type="entry name" value="P-loop containing nucleoside triphosphate hydrolases"/>
    <property type="match status" value="2"/>
</dbReference>
<dbReference type="Pfam" id="PF05970">
    <property type="entry name" value="PIF1"/>
    <property type="match status" value="1"/>
</dbReference>
<evidence type="ECO:0000256" key="5">
    <source>
        <dbReference type="ARBA" id="ARBA00022840"/>
    </source>
</evidence>
<dbReference type="Pfam" id="PF21530">
    <property type="entry name" value="Pif1_2B_dom"/>
    <property type="match status" value="1"/>
</dbReference>
<keyword evidence="6" id="KW-0238">DNA-binding</keyword>
<evidence type="ECO:0008006" key="13">
    <source>
        <dbReference type="Google" id="ProtNLM"/>
    </source>
</evidence>
<evidence type="ECO:0000256" key="4">
    <source>
        <dbReference type="ARBA" id="ARBA00022806"/>
    </source>
</evidence>
<evidence type="ECO:0000259" key="10">
    <source>
        <dbReference type="Pfam" id="PF05970"/>
    </source>
</evidence>
<feature type="domain" description="DNA helicase Pif1-like DEAD-box helicase" evidence="10">
    <location>
        <begin position="28"/>
        <end position="214"/>
    </location>
</feature>
<dbReference type="InterPro" id="IPR010285">
    <property type="entry name" value="DNA_helicase_pif1-like_DEAD"/>
</dbReference>
<dbReference type="PANTHER" id="PTHR47642">
    <property type="entry name" value="ATP-DEPENDENT DNA HELICASE"/>
    <property type="match status" value="1"/>
</dbReference>
<evidence type="ECO:0000256" key="8">
    <source>
        <dbReference type="ARBA" id="ARBA00023235"/>
    </source>
</evidence>
<keyword evidence="8" id="KW-0413">Isomerase</keyword>
<protein>
    <recommendedName>
        <fullName evidence="13">AAA+ ATPase domain-containing protein</fullName>
    </recommendedName>
</protein>
<accession>A0A6C0ING8</accession>
<evidence type="ECO:0000256" key="1">
    <source>
        <dbReference type="ARBA" id="ARBA00022741"/>
    </source>
</evidence>
<dbReference type="GO" id="GO:0000723">
    <property type="term" value="P:telomere maintenance"/>
    <property type="evidence" value="ECO:0007669"/>
    <property type="project" value="InterPro"/>
</dbReference>
<evidence type="ECO:0000256" key="9">
    <source>
        <dbReference type="SAM" id="MobiDB-lite"/>
    </source>
</evidence>
<dbReference type="EMBL" id="MN740224">
    <property type="protein sequence ID" value="QHT94542.1"/>
    <property type="molecule type" value="Genomic_DNA"/>
</dbReference>
<evidence type="ECO:0000256" key="6">
    <source>
        <dbReference type="ARBA" id="ARBA00023125"/>
    </source>
</evidence>
<evidence type="ECO:0000313" key="12">
    <source>
        <dbReference type="EMBL" id="QHT94542.1"/>
    </source>
</evidence>
<dbReference type="GO" id="GO:0003678">
    <property type="term" value="F:DNA helicase activity"/>
    <property type="evidence" value="ECO:0007669"/>
    <property type="project" value="InterPro"/>
</dbReference>
<evidence type="ECO:0000256" key="3">
    <source>
        <dbReference type="ARBA" id="ARBA00022801"/>
    </source>
</evidence>
<dbReference type="GO" id="GO:0006281">
    <property type="term" value="P:DNA repair"/>
    <property type="evidence" value="ECO:0007669"/>
    <property type="project" value="InterPro"/>
</dbReference>
<dbReference type="Gene3D" id="3.40.50.300">
    <property type="entry name" value="P-loop containing nucleotide triphosphate hydrolases"/>
    <property type="match status" value="1"/>
</dbReference>
<keyword evidence="2" id="KW-0227">DNA damage</keyword>